<dbReference type="GO" id="GO:0042302">
    <property type="term" value="F:structural constituent of cuticle"/>
    <property type="evidence" value="ECO:0007669"/>
    <property type="project" value="UniProtKB-KW"/>
</dbReference>
<dbReference type="WBParaSite" id="Hba_20375">
    <property type="protein sequence ID" value="Hba_20375"/>
    <property type="gene ID" value="Hba_20375"/>
</dbReference>
<evidence type="ECO:0000256" key="4">
    <source>
        <dbReference type="ARBA" id="ARBA00022692"/>
    </source>
</evidence>
<organism evidence="9 10">
    <name type="scientific">Heterorhabditis bacteriophora</name>
    <name type="common">Entomopathogenic nematode worm</name>
    <dbReference type="NCBI Taxonomy" id="37862"/>
    <lineage>
        <taxon>Eukaryota</taxon>
        <taxon>Metazoa</taxon>
        <taxon>Ecdysozoa</taxon>
        <taxon>Nematoda</taxon>
        <taxon>Chromadorea</taxon>
        <taxon>Rhabditida</taxon>
        <taxon>Rhabditina</taxon>
        <taxon>Rhabditomorpha</taxon>
        <taxon>Strongyloidea</taxon>
        <taxon>Heterorhabditidae</taxon>
        <taxon>Heterorhabditis</taxon>
    </lineage>
</organism>
<evidence type="ECO:0000256" key="1">
    <source>
        <dbReference type="ARBA" id="ARBA00004251"/>
    </source>
</evidence>
<dbReference type="AlphaFoldDB" id="A0A1I7XRL4"/>
<evidence type="ECO:0000256" key="5">
    <source>
        <dbReference type="ARBA" id="ARBA00022729"/>
    </source>
</evidence>
<keyword evidence="3" id="KW-1003">Cell membrane</keyword>
<dbReference type="InterPro" id="IPR001507">
    <property type="entry name" value="ZP_dom"/>
</dbReference>
<evidence type="ECO:0000313" key="10">
    <source>
        <dbReference type="WBParaSite" id="Hba_20375"/>
    </source>
</evidence>
<evidence type="ECO:0000256" key="6">
    <source>
        <dbReference type="ARBA" id="ARBA00022989"/>
    </source>
</evidence>
<dbReference type="Pfam" id="PF25057">
    <property type="entry name" value="CUT_N"/>
    <property type="match status" value="1"/>
</dbReference>
<dbReference type="Proteomes" id="UP000095283">
    <property type="component" value="Unplaced"/>
</dbReference>
<name>A0A1I7XRL4_HETBA</name>
<dbReference type="Gene3D" id="3.40.630.90">
    <property type="match status" value="1"/>
</dbReference>
<evidence type="ECO:0000256" key="3">
    <source>
        <dbReference type="ARBA" id="ARBA00022475"/>
    </source>
</evidence>
<dbReference type="PANTHER" id="PTHR22907:SF51">
    <property type="entry name" value="CUTICLIN-1"/>
    <property type="match status" value="1"/>
</dbReference>
<reference evidence="10" key="1">
    <citation type="submission" date="2016-11" db="UniProtKB">
        <authorList>
            <consortium name="WormBaseParasite"/>
        </authorList>
    </citation>
    <scope>IDENTIFICATION</scope>
</reference>
<accession>A0A1I7XRL4</accession>
<dbReference type="InterPro" id="IPR051962">
    <property type="entry name" value="Cuticlin"/>
</dbReference>
<keyword evidence="5" id="KW-0732">Signal</keyword>
<evidence type="ECO:0000313" key="9">
    <source>
        <dbReference type="Proteomes" id="UP000095283"/>
    </source>
</evidence>
<evidence type="ECO:0000256" key="2">
    <source>
        <dbReference type="ARBA" id="ARBA00022460"/>
    </source>
</evidence>
<dbReference type="InterPro" id="IPR057475">
    <property type="entry name" value="CUT_C"/>
</dbReference>
<evidence type="ECO:0000259" key="8">
    <source>
        <dbReference type="PROSITE" id="PS51034"/>
    </source>
</evidence>
<protein>
    <submittedName>
        <fullName evidence="10">ZP domain-containing protein</fullName>
    </submittedName>
</protein>
<sequence>MTIKAIRRIIMLQDSDYRLVLFDDLSEQDWLSLSMFDRHVTGENRPLRHLLSLENSCTAAIFNEKVDFIDLNECMGYGNVREMAGGFVRRLLVGPLFAKSKDIAQSLLKAVLKKYYNPSEDFDFDPDCFAIYRRNVHFLVPEDNPKIIDILELLRGKEGTIVQFFVSSHSMNPSLFIHLIALLHLSISISCTPLDNGVEGEPEIECGPTSITVNFNTRNMFNGHVYAKPHFLTKVDRSYRVSCFYVEAQRKVNSQMDIAELNTAAITGTVPMPICQYEILDGGPTGAPVAFGNVGQQVYHKWSCISEHANIFCMTVHSCFVDDGKGEKVSILTSKGCALDRFILGNLEYVNDLIAGQECPRPSCLEQNVFHPLVVDNESKLQRVEDGLTYTVDSLKASTPHLALPPTLKTEIFTERTTNEIYKEVPIIRGIPIHPAIHNSVINSGGNLPQGIGIFNKSRKQRSTVMNINHTMDVRTELFTVDFDIHCAILTKVMHMQLAKSSQFEKNLLEDNGEKYLPCYKRHA</sequence>
<dbReference type="GO" id="GO:0005886">
    <property type="term" value="C:plasma membrane"/>
    <property type="evidence" value="ECO:0007669"/>
    <property type="project" value="UniProtKB-SubCell"/>
</dbReference>
<keyword evidence="9" id="KW-1185">Reference proteome</keyword>
<evidence type="ECO:0000256" key="7">
    <source>
        <dbReference type="ARBA" id="ARBA00023136"/>
    </source>
</evidence>
<dbReference type="PANTHER" id="PTHR22907">
    <property type="entry name" value="GH04558P"/>
    <property type="match status" value="1"/>
</dbReference>
<dbReference type="InterPro" id="IPR056953">
    <property type="entry name" value="CUT_N"/>
</dbReference>
<comment type="subcellular location">
    <subcellularLocation>
        <location evidence="1">Cell membrane</location>
        <topology evidence="1">Single-pass type I membrane protein</topology>
    </subcellularLocation>
</comment>
<keyword evidence="7" id="KW-0472">Membrane</keyword>
<keyword evidence="6" id="KW-1133">Transmembrane helix</keyword>
<keyword evidence="2" id="KW-0193">Cuticle</keyword>
<dbReference type="Pfam" id="PF25301">
    <property type="entry name" value="CUT_C"/>
    <property type="match status" value="1"/>
</dbReference>
<keyword evidence="4" id="KW-0812">Transmembrane</keyword>
<dbReference type="PROSITE" id="PS51034">
    <property type="entry name" value="ZP_2"/>
    <property type="match status" value="1"/>
</dbReference>
<dbReference type="SMART" id="SM00241">
    <property type="entry name" value="ZP"/>
    <property type="match status" value="1"/>
</dbReference>
<proteinExistence type="predicted"/>
<feature type="domain" description="ZP" evidence="8">
    <location>
        <begin position="155"/>
        <end position="407"/>
    </location>
</feature>